<keyword evidence="5" id="KW-0378">Hydrolase</keyword>
<dbReference type="GO" id="GO:0018104">
    <property type="term" value="P:peptidoglycan-protein cross-linking"/>
    <property type="evidence" value="ECO:0007669"/>
    <property type="project" value="TreeGrafter"/>
</dbReference>
<evidence type="ECO:0000256" key="6">
    <source>
        <dbReference type="ARBA" id="ARBA00022960"/>
    </source>
</evidence>
<feature type="domain" description="L,D-TPase catalytic" evidence="11">
    <location>
        <begin position="42"/>
        <end position="172"/>
    </location>
</feature>
<dbReference type="SUPFAM" id="SSF141523">
    <property type="entry name" value="L,D-transpeptidase catalytic domain-like"/>
    <property type="match status" value="1"/>
</dbReference>
<name>A0A0M6XZT8_9HYPH</name>
<dbReference type="FunFam" id="2.40.440.10:FF:000002">
    <property type="entry name" value="L,D-transpeptidase ErfK/SrfK"/>
    <property type="match status" value="1"/>
</dbReference>
<dbReference type="GO" id="GO:0071555">
    <property type="term" value="P:cell wall organization"/>
    <property type="evidence" value="ECO:0007669"/>
    <property type="project" value="UniProtKB-UniRule"/>
</dbReference>
<proteinExistence type="inferred from homology"/>
<keyword evidence="10" id="KW-0732">Signal</keyword>
<dbReference type="GO" id="GO:0071972">
    <property type="term" value="F:peptidoglycan L,D-transpeptidase activity"/>
    <property type="evidence" value="ECO:0007669"/>
    <property type="project" value="TreeGrafter"/>
</dbReference>
<dbReference type="PROSITE" id="PS52029">
    <property type="entry name" value="LD_TPASE"/>
    <property type="match status" value="1"/>
</dbReference>
<feature type="active site" description="Nucleophile" evidence="9">
    <location>
        <position position="148"/>
    </location>
</feature>
<dbReference type="GO" id="GO:0005576">
    <property type="term" value="C:extracellular region"/>
    <property type="evidence" value="ECO:0007669"/>
    <property type="project" value="TreeGrafter"/>
</dbReference>
<dbReference type="GO" id="GO:0016757">
    <property type="term" value="F:glycosyltransferase activity"/>
    <property type="evidence" value="ECO:0007669"/>
    <property type="project" value="UniProtKB-KW"/>
</dbReference>
<dbReference type="PANTHER" id="PTHR30582:SF24">
    <property type="entry name" value="L,D-TRANSPEPTIDASE ERFK_SRFK-RELATED"/>
    <property type="match status" value="1"/>
</dbReference>
<dbReference type="Pfam" id="PF03734">
    <property type="entry name" value="YkuD"/>
    <property type="match status" value="1"/>
</dbReference>
<evidence type="ECO:0000256" key="5">
    <source>
        <dbReference type="ARBA" id="ARBA00022801"/>
    </source>
</evidence>
<keyword evidence="7 9" id="KW-0573">Peptidoglycan synthesis</keyword>
<dbReference type="EC" id="2.-.-.-" evidence="12"/>
<feature type="active site" description="Proton donor/acceptor" evidence="9">
    <location>
        <position position="132"/>
    </location>
</feature>
<dbReference type="OrthoDB" id="9787225at2"/>
<keyword evidence="13" id="KW-1185">Reference proteome</keyword>
<evidence type="ECO:0000259" key="11">
    <source>
        <dbReference type="PROSITE" id="PS52029"/>
    </source>
</evidence>
<dbReference type="UniPathway" id="UPA00219"/>
<evidence type="ECO:0000256" key="7">
    <source>
        <dbReference type="ARBA" id="ARBA00022984"/>
    </source>
</evidence>
<evidence type="ECO:0000313" key="13">
    <source>
        <dbReference type="Proteomes" id="UP000048926"/>
    </source>
</evidence>
<dbReference type="Proteomes" id="UP000048926">
    <property type="component" value="Unassembled WGS sequence"/>
</dbReference>
<comment type="pathway">
    <text evidence="1 9">Cell wall biogenesis; peptidoglycan biosynthesis.</text>
</comment>
<feature type="chain" id="PRO_5005807391" evidence="10">
    <location>
        <begin position="29"/>
        <end position="173"/>
    </location>
</feature>
<feature type="signal peptide" evidence="10">
    <location>
        <begin position="1"/>
        <end position="28"/>
    </location>
</feature>
<evidence type="ECO:0000256" key="2">
    <source>
        <dbReference type="ARBA" id="ARBA00005992"/>
    </source>
</evidence>
<dbReference type="Gene3D" id="2.40.440.10">
    <property type="entry name" value="L,D-transpeptidase catalytic domain-like"/>
    <property type="match status" value="1"/>
</dbReference>
<gene>
    <name evidence="12" type="primary">ybiS_3</name>
    <name evidence="12" type="ORF">LAL4801_01259</name>
</gene>
<dbReference type="PANTHER" id="PTHR30582">
    <property type="entry name" value="L,D-TRANSPEPTIDASE"/>
    <property type="match status" value="1"/>
</dbReference>
<organism evidence="12 13">
    <name type="scientific">Roseibium aggregatum</name>
    <dbReference type="NCBI Taxonomy" id="187304"/>
    <lineage>
        <taxon>Bacteria</taxon>
        <taxon>Pseudomonadati</taxon>
        <taxon>Pseudomonadota</taxon>
        <taxon>Alphaproteobacteria</taxon>
        <taxon>Hyphomicrobiales</taxon>
        <taxon>Stappiaceae</taxon>
        <taxon>Roseibium</taxon>
    </lineage>
</organism>
<keyword evidence="8 9" id="KW-0961">Cell wall biogenesis/degradation</keyword>
<comment type="similarity">
    <text evidence="2">Belongs to the YkuD family.</text>
</comment>
<evidence type="ECO:0000313" key="12">
    <source>
        <dbReference type="EMBL" id="CTQ42822.1"/>
    </source>
</evidence>
<dbReference type="GO" id="GO:0008360">
    <property type="term" value="P:regulation of cell shape"/>
    <property type="evidence" value="ECO:0007669"/>
    <property type="project" value="UniProtKB-UniRule"/>
</dbReference>
<evidence type="ECO:0000256" key="1">
    <source>
        <dbReference type="ARBA" id="ARBA00004752"/>
    </source>
</evidence>
<keyword evidence="6 9" id="KW-0133">Cell shape</keyword>
<dbReference type="CDD" id="cd16913">
    <property type="entry name" value="YkuD_like"/>
    <property type="match status" value="1"/>
</dbReference>
<dbReference type="InterPro" id="IPR038063">
    <property type="entry name" value="Transpep_catalytic_dom"/>
</dbReference>
<dbReference type="AlphaFoldDB" id="A0A0M6XZT8"/>
<dbReference type="InterPro" id="IPR050979">
    <property type="entry name" value="LD-transpeptidase"/>
</dbReference>
<dbReference type="EMBL" id="CXST01000001">
    <property type="protein sequence ID" value="CTQ42822.1"/>
    <property type="molecule type" value="Genomic_DNA"/>
</dbReference>
<keyword evidence="3" id="KW-0328">Glycosyltransferase</keyword>
<evidence type="ECO:0000256" key="3">
    <source>
        <dbReference type="ARBA" id="ARBA00022676"/>
    </source>
</evidence>
<evidence type="ECO:0000256" key="4">
    <source>
        <dbReference type="ARBA" id="ARBA00022679"/>
    </source>
</evidence>
<keyword evidence="4 12" id="KW-0808">Transferase</keyword>
<accession>A0A0M6XZT8</accession>
<protein>
    <submittedName>
        <fullName evidence="12">Putative L,D-transpeptidase YbiS</fullName>
        <ecNumber evidence="12">2.-.-.-</ecNumber>
    </submittedName>
</protein>
<evidence type="ECO:0000256" key="9">
    <source>
        <dbReference type="PROSITE-ProRule" id="PRU01373"/>
    </source>
</evidence>
<evidence type="ECO:0000256" key="10">
    <source>
        <dbReference type="SAM" id="SignalP"/>
    </source>
</evidence>
<sequence>MRLVSLFRVFIPLMMLVAISVPPKSADAAEVVGFSDARFRAGTIVIKNSEKRLYLVLGANRAIRYRVAVGKRQKSWTGQAFITAKYVKPDWAPSDEVRRDFPHLPTVIRGGAPNNPMGVAAMTLSNGNYAIHGTNRPGSIGRAVSYGCIRMANHDIEDLFQRVTVRTPVVALP</sequence>
<evidence type="ECO:0000256" key="8">
    <source>
        <dbReference type="ARBA" id="ARBA00023316"/>
    </source>
</evidence>
<dbReference type="InterPro" id="IPR005490">
    <property type="entry name" value="LD_TPept_cat_dom"/>
</dbReference>
<reference evidence="13" key="1">
    <citation type="submission" date="2015-07" db="EMBL/GenBank/DDBJ databases">
        <authorList>
            <person name="Rodrigo-Torres Lidia"/>
            <person name="Arahal R.David."/>
        </authorList>
    </citation>
    <scope>NUCLEOTIDE SEQUENCE [LARGE SCALE GENOMIC DNA]</scope>
    <source>
        <strain evidence="13">CECT 4801</strain>
    </source>
</reference>